<keyword evidence="1" id="KW-0479">Metal-binding</keyword>
<dbReference type="STRING" id="5722.A2DCY6"/>
<dbReference type="AlphaFoldDB" id="A2DCY6"/>
<evidence type="ECO:0000259" key="2">
    <source>
        <dbReference type="PROSITE" id="PS51997"/>
    </source>
</evidence>
<feature type="domain" description="Upf1" evidence="2">
    <location>
        <begin position="1"/>
        <end position="151"/>
    </location>
</feature>
<evidence type="ECO:0000313" key="4">
    <source>
        <dbReference type="Proteomes" id="UP000001542"/>
    </source>
</evidence>
<evidence type="ECO:0000256" key="1">
    <source>
        <dbReference type="PROSITE-ProRule" id="PRU01341"/>
    </source>
</evidence>
<dbReference type="VEuPathDB" id="TrichDB:TVAGG3_0583600"/>
<dbReference type="InParanoid" id="A2DCY6"/>
<dbReference type="GO" id="GO:0005737">
    <property type="term" value="C:cytoplasm"/>
    <property type="evidence" value="ECO:0007669"/>
    <property type="project" value="InterPro"/>
</dbReference>
<dbReference type="GO" id="GO:0000184">
    <property type="term" value="P:nuclear-transcribed mRNA catabolic process, nonsense-mediated decay"/>
    <property type="evidence" value="ECO:0007669"/>
    <property type="project" value="InterPro"/>
</dbReference>
<dbReference type="PROSITE" id="PS51997">
    <property type="entry name" value="UPF1_CH_RICH"/>
    <property type="match status" value="1"/>
</dbReference>
<dbReference type="CDD" id="cd21400">
    <property type="entry name" value="ZBD_UPF1-like"/>
    <property type="match status" value="1"/>
</dbReference>
<dbReference type="GO" id="GO:0008270">
    <property type="term" value="F:zinc ion binding"/>
    <property type="evidence" value="ECO:0007669"/>
    <property type="project" value="UniProtKB-UniRule"/>
</dbReference>
<dbReference type="VEuPathDB" id="TrichDB:TVAG_237860"/>
<dbReference type="Pfam" id="PF09416">
    <property type="entry name" value="UPF1_Zn_bind"/>
    <property type="match status" value="1"/>
</dbReference>
<dbReference type="InterPro" id="IPR018999">
    <property type="entry name" value="UPF1_CH/ZBD"/>
</dbReference>
<evidence type="ECO:0000313" key="3">
    <source>
        <dbReference type="EMBL" id="EAY21760.1"/>
    </source>
</evidence>
<organism evidence="3 4">
    <name type="scientific">Trichomonas vaginalis (strain ATCC PRA-98 / G3)</name>
    <dbReference type="NCBI Taxonomy" id="412133"/>
    <lineage>
        <taxon>Eukaryota</taxon>
        <taxon>Metamonada</taxon>
        <taxon>Parabasalia</taxon>
        <taxon>Trichomonadida</taxon>
        <taxon>Trichomonadidae</taxon>
        <taxon>Trichomonas</taxon>
    </lineage>
</organism>
<dbReference type="EMBL" id="DS113188">
    <property type="protein sequence ID" value="EAY21760.1"/>
    <property type="molecule type" value="Genomic_DNA"/>
</dbReference>
<keyword evidence="4" id="KW-1185">Reference proteome</keyword>
<sequence>MAEVACAICGCKEKNCLAHSLEYNVWFCNGKCGAGKSHFFRFLKMTRSTDIDFPEGNPLHGQEIKCDVCGETSLFSLGIFESDSGRTIVCSSRCQFDDRFKNEKNKKFIPLITDSSIAEEILPFPENCPEELTQAEISDKINKIVGRERKQNKTTLEKAKYTYETADEYQSIFTAMIRAESNSNTFKTMKEIINISNVKWIGKRKFSFPIKPSAQRNITYAFTYSIAKSGHAEFKEKAYFEKYDEKEGRIHMFLDVDSDNFQADSMKLRKEINSATYQRQLNAVETFSNLPNSIPSSIKEFEYEFWQNLFLGNFDAATFNELNKIERVVPISENAPKLNTSQTKACEAALLLYTKTIKTV</sequence>
<reference evidence="3" key="1">
    <citation type="submission" date="2006-10" db="EMBL/GenBank/DDBJ databases">
        <authorList>
            <person name="Amadeo P."/>
            <person name="Zhao Q."/>
            <person name="Wortman J."/>
            <person name="Fraser-Liggett C."/>
            <person name="Carlton J."/>
        </authorList>
    </citation>
    <scope>NUCLEOTIDE SEQUENCE</scope>
    <source>
        <strain evidence="3">G3</strain>
    </source>
</reference>
<dbReference type="eggNOG" id="KOG1802">
    <property type="taxonomic scope" value="Eukaryota"/>
</dbReference>
<comment type="caution">
    <text evidence="1">Lacks conserved residue(s) required for the propagation of feature annotation.</text>
</comment>
<reference evidence="3" key="2">
    <citation type="journal article" date="2007" name="Science">
        <title>Draft genome sequence of the sexually transmitted pathogen Trichomonas vaginalis.</title>
        <authorList>
            <person name="Carlton J.M."/>
            <person name="Hirt R.P."/>
            <person name="Silva J.C."/>
            <person name="Delcher A.L."/>
            <person name="Schatz M."/>
            <person name="Zhao Q."/>
            <person name="Wortman J.R."/>
            <person name="Bidwell S.L."/>
            <person name="Alsmark U.C.M."/>
            <person name="Besteiro S."/>
            <person name="Sicheritz-Ponten T."/>
            <person name="Noel C.J."/>
            <person name="Dacks J.B."/>
            <person name="Foster P.G."/>
            <person name="Simillion C."/>
            <person name="Van de Peer Y."/>
            <person name="Miranda-Saavedra D."/>
            <person name="Barton G.J."/>
            <person name="Westrop G.D."/>
            <person name="Mueller S."/>
            <person name="Dessi D."/>
            <person name="Fiori P.L."/>
            <person name="Ren Q."/>
            <person name="Paulsen I."/>
            <person name="Zhang H."/>
            <person name="Bastida-Corcuera F.D."/>
            <person name="Simoes-Barbosa A."/>
            <person name="Brown M.T."/>
            <person name="Hayes R.D."/>
            <person name="Mukherjee M."/>
            <person name="Okumura C.Y."/>
            <person name="Schneider R."/>
            <person name="Smith A.J."/>
            <person name="Vanacova S."/>
            <person name="Villalvazo M."/>
            <person name="Haas B.J."/>
            <person name="Pertea M."/>
            <person name="Feldblyum T.V."/>
            <person name="Utterback T.R."/>
            <person name="Shu C.L."/>
            <person name="Osoegawa K."/>
            <person name="de Jong P.J."/>
            <person name="Hrdy I."/>
            <person name="Horvathova L."/>
            <person name="Zubacova Z."/>
            <person name="Dolezal P."/>
            <person name="Malik S.B."/>
            <person name="Logsdon J.M. Jr."/>
            <person name="Henze K."/>
            <person name="Gupta A."/>
            <person name="Wang C.C."/>
            <person name="Dunne R.L."/>
            <person name="Upcroft J.A."/>
            <person name="Upcroft P."/>
            <person name="White O."/>
            <person name="Salzberg S.L."/>
            <person name="Tang P."/>
            <person name="Chiu C.-H."/>
            <person name="Lee Y.-S."/>
            <person name="Embley T.M."/>
            <person name="Coombs G.H."/>
            <person name="Mottram J.C."/>
            <person name="Tachezy J."/>
            <person name="Fraser-Liggett C.M."/>
            <person name="Johnson P.J."/>
        </authorList>
    </citation>
    <scope>NUCLEOTIDE SEQUENCE [LARGE SCALE GENOMIC DNA]</scope>
    <source>
        <strain evidence="3">G3</strain>
    </source>
</reference>
<gene>
    <name evidence="3" type="ORF">TVAG_237860</name>
</gene>
<keyword evidence="1" id="KW-0863">Zinc-finger</keyword>
<dbReference type="SMR" id="A2DCY6"/>
<dbReference type="GO" id="GO:0003724">
    <property type="term" value="F:RNA helicase activity"/>
    <property type="evidence" value="ECO:0007669"/>
    <property type="project" value="InterPro"/>
</dbReference>
<dbReference type="GO" id="GO:0005524">
    <property type="term" value="F:ATP binding"/>
    <property type="evidence" value="ECO:0007669"/>
    <property type="project" value="InterPro"/>
</dbReference>
<feature type="region of interest" description="C3H" evidence="1">
    <location>
        <begin position="6"/>
        <end position="38"/>
    </location>
</feature>
<name>A2DCY6_TRIV3</name>
<dbReference type="GO" id="GO:0003723">
    <property type="term" value="F:RNA binding"/>
    <property type="evidence" value="ECO:0007669"/>
    <property type="project" value="InterPro"/>
</dbReference>
<feature type="region of interest" description="CC/SHH/C" evidence="1">
    <location>
        <begin position="20"/>
        <end position="48"/>
    </location>
</feature>
<protein>
    <recommendedName>
        <fullName evidence="2">Upf1 domain-containing protein</fullName>
    </recommendedName>
</protein>
<proteinExistence type="predicted"/>
<dbReference type="Proteomes" id="UP000001542">
    <property type="component" value="Unassembled WGS sequence"/>
</dbReference>
<accession>A2DCY6</accession>
<keyword evidence="1" id="KW-0862">Zinc</keyword>